<dbReference type="InterPro" id="IPR027094">
    <property type="entry name" value="Mitofusin_fam"/>
</dbReference>
<reference evidence="8 9" key="1">
    <citation type="submission" date="2022-05" db="EMBL/GenBank/DDBJ databases">
        <authorList>
            <consortium name="Genoscope - CEA"/>
            <person name="William W."/>
        </authorList>
    </citation>
    <scope>NUCLEOTIDE SEQUENCE [LARGE SCALE GENOMIC DNA]</scope>
</reference>
<keyword evidence="3" id="KW-0378">Hydrolase</keyword>
<evidence type="ECO:0000256" key="3">
    <source>
        <dbReference type="ARBA" id="ARBA00022801"/>
    </source>
</evidence>
<feature type="region of interest" description="Disordered" evidence="6">
    <location>
        <begin position="299"/>
        <end position="319"/>
    </location>
</feature>
<evidence type="ECO:0000256" key="5">
    <source>
        <dbReference type="ARBA" id="ARBA00023136"/>
    </source>
</evidence>
<dbReference type="InterPro" id="IPR045063">
    <property type="entry name" value="Dynamin_N"/>
</dbReference>
<keyword evidence="4" id="KW-0342">GTP-binding</keyword>
<evidence type="ECO:0000256" key="6">
    <source>
        <dbReference type="SAM" id="MobiDB-lite"/>
    </source>
</evidence>
<dbReference type="Proteomes" id="UP001159427">
    <property type="component" value="Unassembled WGS sequence"/>
</dbReference>
<dbReference type="PANTHER" id="PTHR10465:SF0">
    <property type="entry name" value="SARCALUMENIN"/>
    <property type="match status" value="1"/>
</dbReference>
<dbReference type="InterPro" id="IPR027417">
    <property type="entry name" value="P-loop_NTPase"/>
</dbReference>
<evidence type="ECO:0000256" key="4">
    <source>
        <dbReference type="ARBA" id="ARBA00023134"/>
    </source>
</evidence>
<sequence length="647" mass="73747">MFANFTPRVDQLKRTREQLERSLNLLIETRNDLRSFLDDECTTSEEWRDFQMVSERVDQLNASAVQLTERANSKLQIAFVGSVSAGKSTLINTLLGENIMPVTRGETSFCNVAISGTMDDQWKAIDRRSGKTLDITEFKQLLHVLKAKDKRERLGITPSSIIDVKWPSSRAKALVESVVLYDTPGIGERKDTDDAVIDLCKTVDVIIAVMDIHSPTLRTVIDFVTSVNCSFTLGAFTKWDMFRGDNFSEEYGDVTTEDIKERCITEFMKAVADRGKVYFVDSHSQRKARAHSSIKIETTPTHSTQFTSSKSAEETEGSKGFEEFERNLIEASKGALKFDTLKYDLQKFVEEAKTQSANLGRIMDQRKQQRIQRVSRRMRNISDAETTINTHLSQISGALIDVMGRLQQDRELRAFKDQIERDLRNRVSTKNALERCRDGLNQRLQEMVEQDRELKTHLDEIWNCLTQVADGPGRLSLQLNQPMWRSEDFQLNENSFQDNSLRSCLVNPSLPARMICYGLLGAMTVGGNAALFSAVGVPVLNSVLPCTDVSEWLKYVWPTSDQEIKAVQDFFVNRLRNIHQEKTQEVEIDGISGLRETSNLRIRGVKRSLEDDLRFIQDGDNFLNKRIRVTDTLQNTFEGFEDKVQDI</sequence>
<dbReference type="Gene3D" id="3.40.50.300">
    <property type="entry name" value="P-loop containing nucleotide triphosphate hydrolases"/>
    <property type="match status" value="1"/>
</dbReference>
<name>A0ABN8LTS2_9CNID</name>
<evidence type="ECO:0000313" key="8">
    <source>
        <dbReference type="EMBL" id="CAH3018865.1"/>
    </source>
</evidence>
<comment type="subcellular location">
    <subcellularLocation>
        <location evidence="1">Membrane</location>
    </subcellularLocation>
</comment>
<dbReference type="Pfam" id="PF00350">
    <property type="entry name" value="Dynamin_N"/>
    <property type="match status" value="1"/>
</dbReference>
<protein>
    <recommendedName>
        <fullName evidence="7">Dynamin N-terminal domain-containing protein</fullName>
    </recommendedName>
</protein>
<evidence type="ECO:0000256" key="1">
    <source>
        <dbReference type="ARBA" id="ARBA00004370"/>
    </source>
</evidence>
<gene>
    <name evidence="8" type="ORF">PEVE_00045190</name>
</gene>
<proteinExistence type="predicted"/>
<feature type="compositionally biased region" description="Polar residues" evidence="6">
    <location>
        <begin position="299"/>
        <end position="310"/>
    </location>
</feature>
<evidence type="ECO:0000313" key="9">
    <source>
        <dbReference type="Proteomes" id="UP001159427"/>
    </source>
</evidence>
<dbReference type="SUPFAM" id="SSF52540">
    <property type="entry name" value="P-loop containing nucleoside triphosphate hydrolases"/>
    <property type="match status" value="1"/>
</dbReference>
<evidence type="ECO:0000256" key="2">
    <source>
        <dbReference type="ARBA" id="ARBA00022741"/>
    </source>
</evidence>
<comment type="caution">
    <text evidence="8">The sequence shown here is derived from an EMBL/GenBank/DDBJ whole genome shotgun (WGS) entry which is preliminary data.</text>
</comment>
<keyword evidence="2" id="KW-0547">Nucleotide-binding</keyword>
<feature type="domain" description="Dynamin N-terminal" evidence="7">
    <location>
        <begin position="77"/>
        <end position="221"/>
    </location>
</feature>
<accession>A0ABN8LTS2</accession>
<dbReference type="EMBL" id="CALNXI010000099">
    <property type="protein sequence ID" value="CAH3018865.1"/>
    <property type="molecule type" value="Genomic_DNA"/>
</dbReference>
<evidence type="ECO:0000259" key="7">
    <source>
        <dbReference type="Pfam" id="PF00350"/>
    </source>
</evidence>
<dbReference type="PANTHER" id="PTHR10465">
    <property type="entry name" value="TRANSMEMBRANE GTPASE FZO1"/>
    <property type="match status" value="1"/>
</dbReference>
<keyword evidence="5" id="KW-0472">Membrane</keyword>
<organism evidence="8 9">
    <name type="scientific">Porites evermanni</name>
    <dbReference type="NCBI Taxonomy" id="104178"/>
    <lineage>
        <taxon>Eukaryota</taxon>
        <taxon>Metazoa</taxon>
        <taxon>Cnidaria</taxon>
        <taxon>Anthozoa</taxon>
        <taxon>Hexacorallia</taxon>
        <taxon>Scleractinia</taxon>
        <taxon>Fungiina</taxon>
        <taxon>Poritidae</taxon>
        <taxon>Porites</taxon>
    </lineage>
</organism>
<keyword evidence="9" id="KW-1185">Reference proteome</keyword>